<comment type="caution">
    <text evidence="3">The sequence shown here is derived from an EMBL/GenBank/DDBJ whole genome shotgun (WGS) entry which is preliminary data.</text>
</comment>
<comment type="similarity">
    <text evidence="1">Belongs to the MDM20/NAA25 family.</text>
</comment>
<dbReference type="PANTHER" id="PTHR22767:SF3">
    <property type="entry name" value="N-ALPHA-ACETYLTRANSFERASE 25, NATB AUXILIARY SUBUNIT"/>
    <property type="match status" value="1"/>
</dbReference>
<protein>
    <submittedName>
        <fullName evidence="3">Phagocyte signaling-impaired protein isoform X1</fullName>
    </submittedName>
</protein>
<keyword evidence="2" id="KW-0812">Transmembrane</keyword>
<gene>
    <name evidence="3" type="ORF">FCM35_KLT03810</name>
</gene>
<evidence type="ECO:0000313" key="3">
    <source>
        <dbReference type="EMBL" id="KAF3330456.1"/>
    </source>
</evidence>
<feature type="transmembrane region" description="Helical" evidence="2">
    <location>
        <begin position="493"/>
        <end position="512"/>
    </location>
</feature>
<dbReference type="OrthoDB" id="1874341at2759"/>
<dbReference type="FunFam" id="1.25.40.1040:FF:000007">
    <property type="entry name" value="N-alpha-acetyltransferase 25, NatB auxiliary subunit"/>
    <property type="match status" value="1"/>
</dbReference>
<organism evidence="3 4">
    <name type="scientific">Carex littledalei</name>
    <dbReference type="NCBI Taxonomy" id="544730"/>
    <lineage>
        <taxon>Eukaryota</taxon>
        <taxon>Viridiplantae</taxon>
        <taxon>Streptophyta</taxon>
        <taxon>Embryophyta</taxon>
        <taxon>Tracheophyta</taxon>
        <taxon>Spermatophyta</taxon>
        <taxon>Magnoliopsida</taxon>
        <taxon>Liliopsida</taxon>
        <taxon>Poales</taxon>
        <taxon>Cyperaceae</taxon>
        <taxon>Cyperoideae</taxon>
        <taxon>Cariceae</taxon>
        <taxon>Carex</taxon>
        <taxon>Carex subgen. Euthyceras</taxon>
    </lineage>
</organism>
<dbReference type="PANTHER" id="PTHR22767">
    <property type="entry name" value="N-TERMINAL ACETYLTRANSFERASE-RELATED"/>
    <property type="match status" value="1"/>
</dbReference>
<dbReference type="AlphaFoldDB" id="A0A833R5Y5"/>
<evidence type="ECO:0000256" key="2">
    <source>
        <dbReference type="SAM" id="Phobius"/>
    </source>
</evidence>
<dbReference type="GO" id="GO:0031416">
    <property type="term" value="C:NatB complex"/>
    <property type="evidence" value="ECO:0007669"/>
    <property type="project" value="TreeGrafter"/>
</dbReference>
<dbReference type="InterPro" id="IPR011990">
    <property type="entry name" value="TPR-like_helical_dom_sf"/>
</dbReference>
<dbReference type="Gene3D" id="1.25.40.1040">
    <property type="match status" value="1"/>
</dbReference>
<keyword evidence="2" id="KW-0472">Membrane</keyword>
<sequence length="995" mass="112434">MASKFGLAGGIPERRVRPIWDAVDSRQYKAALKLSVALLQKYPKSPYALALKAVVLERMGKGEEALSSCLEAKELLHSDTGPFLDDLTLSTLQIVLQRLDRLDLATSCYEHACNKYINNLEIMMGLFNCYVREYSYVKQQQTAIKMYKAVGEERFLMWAVCSIQLKVNYSSGGEKLLPLAEALIKKHISKSSLHEPEALTMYISILEQQKKFDVAFEVISGDLGSLILREEDKLRMKVFLLPLIVFHFSFIFSPFCLGRPDDWETFLQYLSLLLEEDIDWSRHATVGSCTECISSSKSKLSQEEFDIRLSSALSFVEELQKDAVKNCTRGPYLAAVEIERRRSLNGNCNNSKVVEALVNYFERFVYLHELNEEEKAELLDKISNKFAVYSKVHTLGRTVTVFRIQEICSSMWKKEIQDLETTTLKKMELFCLHLSKNLEQQESMLGEELLFMATNTLVLLFWRTKNLGYLLEAILVLEFGLHIRRHVNLLKVLLVHLYSFLEILPLACDWYLTLDVKNILLETISHHILPQMLISPHFNETSDLLKESLKRMTTRVILVILLAWHTAIATTLGYAIEFVAFHIKWKNSSQYLISKLDSFILDLKISANNLDELEKVLEGANYGLKPLELAQPDKIEKLTCNIDSQTRPWWSPRTTVNYLSMPFDEESASVCFGPKPCIHKTNENVGPDKTEFERKSLVPRIVYLSMQAASPTPKENKETTNGGGSSATIADELGSLLERYARSIGFSFNDAIDAILSITTGENSFKEFSDIVSCISFAIFVNAWNSSLNHTEKAGQKAISWKVVDKLITTCVREKLSSMGPALTSTGSEVLVLVQLVNESLSWHILIIQSFIKSVIPLGKKKKKSGPADKQNINIPLLKAMQASINCVSSAIGEVHKWVLDQVNSTEDHDVDILMSYLTTDGNSVGPGKILNVLKESLGVVEESEVGDRIYDMVKSWSPASVLRNIARAQHKVLTDFSQICDSKLRVLESLKQSF</sequence>
<name>A0A833R5Y5_9POAL</name>
<dbReference type="InterPro" id="IPR019183">
    <property type="entry name" value="NAA25_NatB_aux_su"/>
</dbReference>
<keyword evidence="4" id="KW-1185">Reference proteome</keyword>
<dbReference type="EMBL" id="SWLB01000013">
    <property type="protein sequence ID" value="KAF3330456.1"/>
    <property type="molecule type" value="Genomic_DNA"/>
</dbReference>
<dbReference type="SUPFAM" id="SSF48452">
    <property type="entry name" value="TPR-like"/>
    <property type="match status" value="1"/>
</dbReference>
<proteinExistence type="inferred from homology"/>
<accession>A0A833R5Y5</accession>
<keyword evidence="2" id="KW-1133">Transmembrane helix</keyword>
<evidence type="ECO:0000313" key="4">
    <source>
        <dbReference type="Proteomes" id="UP000623129"/>
    </source>
</evidence>
<evidence type="ECO:0000256" key="1">
    <source>
        <dbReference type="ARBA" id="ARBA00006298"/>
    </source>
</evidence>
<reference evidence="3" key="1">
    <citation type="submission" date="2020-01" db="EMBL/GenBank/DDBJ databases">
        <title>Genome sequence of Kobresia littledalei, the first chromosome-level genome in the family Cyperaceae.</title>
        <authorList>
            <person name="Qu G."/>
        </authorList>
    </citation>
    <scope>NUCLEOTIDE SEQUENCE</scope>
    <source>
        <strain evidence="3">C.B.Clarke</strain>
        <tissue evidence="3">Leaf</tissue>
    </source>
</reference>
<dbReference type="Proteomes" id="UP000623129">
    <property type="component" value="Unassembled WGS sequence"/>
</dbReference>
<feature type="transmembrane region" description="Helical" evidence="2">
    <location>
        <begin position="556"/>
        <end position="576"/>
    </location>
</feature>
<dbReference type="Pfam" id="PF09797">
    <property type="entry name" value="NatB_MDM20"/>
    <property type="match status" value="1"/>
</dbReference>